<sequence>MSGSMKVLLTGATGFLGEYLLAELLERGHSVWALYRSESRKLDTIRFLSSLNLPRSSESLRWFKGEILDASDKWEDWCRECEGLEDVDNLLHSAASTRLHMDETGEPLRTNLGSARVLRKLVERKPMNVHLISTAYVCGFINGLSMAEVNHPRGDFVNVYEESKWESEQLWMGDATLLRPAIIVGHSETGRCTSFTGWYILFQAVHLLDRLMGEDAGYNRRDLNINIPADAAGTTNIIPVDYVAKSAVRLIENPENHRKIFHLTHPAPPTHEWTLDLICRRFNLGGFRFAGAGAPFTQPRNRVERMVWRQMQTILFHFSNNPVFERTNIDRALPDLPVPPADEALINRLLNYAIERDWGQSGH</sequence>
<reference evidence="3" key="1">
    <citation type="submission" date="2012-06" db="EMBL/GenBank/DDBJ databases">
        <title>Complete sequence of chromosome of Desulfomonile tiedjei DSM 6799.</title>
        <authorList>
            <person name="Lucas S."/>
            <person name="Copeland A."/>
            <person name="Lapidus A."/>
            <person name="Glavina del Rio T."/>
            <person name="Dalin E."/>
            <person name="Tice H."/>
            <person name="Bruce D."/>
            <person name="Goodwin L."/>
            <person name="Pitluck S."/>
            <person name="Peters L."/>
            <person name="Ovchinnikova G."/>
            <person name="Zeytun A."/>
            <person name="Lu M."/>
            <person name="Kyrpides N."/>
            <person name="Mavromatis K."/>
            <person name="Ivanova N."/>
            <person name="Brettin T."/>
            <person name="Detter J.C."/>
            <person name="Han C."/>
            <person name="Larimer F."/>
            <person name="Land M."/>
            <person name="Hauser L."/>
            <person name="Markowitz V."/>
            <person name="Cheng J.-F."/>
            <person name="Hugenholtz P."/>
            <person name="Woyke T."/>
            <person name="Wu D."/>
            <person name="Spring S."/>
            <person name="Schroeder M."/>
            <person name="Brambilla E."/>
            <person name="Klenk H.-P."/>
            <person name="Eisen J.A."/>
        </authorList>
    </citation>
    <scope>NUCLEOTIDE SEQUENCE [LARGE SCALE GENOMIC DNA]</scope>
    <source>
        <strain evidence="3">ATCC 49306 / DSM 6799 / DCB-1</strain>
    </source>
</reference>
<evidence type="ECO:0000259" key="1">
    <source>
        <dbReference type="Pfam" id="PF07993"/>
    </source>
</evidence>
<organism evidence="2 3">
    <name type="scientific">Desulfomonile tiedjei (strain ATCC 49306 / DSM 6799 / DCB-1)</name>
    <dbReference type="NCBI Taxonomy" id="706587"/>
    <lineage>
        <taxon>Bacteria</taxon>
        <taxon>Pseudomonadati</taxon>
        <taxon>Thermodesulfobacteriota</taxon>
        <taxon>Desulfomonilia</taxon>
        <taxon>Desulfomonilales</taxon>
        <taxon>Desulfomonilaceae</taxon>
        <taxon>Desulfomonile</taxon>
    </lineage>
</organism>
<dbReference type="InterPro" id="IPR013120">
    <property type="entry name" value="FAR_NAD-bd"/>
</dbReference>
<dbReference type="AlphaFoldDB" id="I4C8R0"/>
<dbReference type="Proteomes" id="UP000006055">
    <property type="component" value="Chromosome"/>
</dbReference>
<dbReference type="Pfam" id="PF07993">
    <property type="entry name" value="NAD_binding_4"/>
    <property type="match status" value="1"/>
</dbReference>
<dbReference type="HOGENOM" id="CLU_739166_0_0_7"/>
<feature type="domain" description="Thioester reductase (TE)" evidence="1">
    <location>
        <begin position="9"/>
        <end position="246"/>
    </location>
</feature>
<dbReference type="GO" id="GO:0004029">
    <property type="term" value="F:aldehyde dehydrogenase (NAD+) activity"/>
    <property type="evidence" value="ECO:0007669"/>
    <property type="project" value="TreeGrafter"/>
</dbReference>
<dbReference type="PANTHER" id="PTHR48079">
    <property type="entry name" value="PROTEIN YEEZ"/>
    <property type="match status" value="1"/>
</dbReference>
<dbReference type="PANTHER" id="PTHR48079:SF6">
    <property type="entry name" value="NAD(P)-BINDING DOMAIN-CONTAINING PROTEIN-RELATED"/>
    <property type="match status" value="1"/>
</dbReference>
<dbReference type="RefSeq" id="WP_014811085.1">
    <property type="nucleotide sequence ID" value="NC_018025.1"/>
</dbReference>
<dbReference type="GO" id="GO:0005737">
    <property type="term" value="C:cytoplasm"/>
    <property type="evidence" value="ECO:0007669"/>
    <property type="project" value="TreeGrafter"/>
</dbReference>
<evidence type="ECO:0000313" key="2">
    <source>
        <dbReference type="EMBL" id="AFM25951.1"/>
    </source>
</evidence>
<dbReference type="InterPro" id="IPR051783">
    <property type="entry name" value="NAD(P)-dependent_oxidoreduct"/>
</dbReference>
<protein>
    <submittedName>
        <fullName evidence="2">Non-ribosomal peptide synthase, dehydrogenase domain-containing protein</fullName>
    </submittedName>
</protein>
<dbReference type="InterPro" id="IPR036291">
    <property type="entry name" value="NAD(P)-bd_dom_sf"/>
</dbReference>
<accession>I4C8R0</accession>
<gene>
    <name evidence="2" type="ordered locus">Desti_3293</name>
</gene>
<dbReference type="STRING" id="706587.Desti_3293"/>
<keyword evidence="3" id="KW-1185">Reference proteome</keyword>
<dbReference type="EMBL" id="CP003360">
    <property type="protein sequence ID" value="AFM25951.1"/>
    <property type="molecule type" value="Genomic_DNA"/>
</dbReference>
<proteinExistence type="predicted"/>
<dbReference type="SUPFAM" id="SSF51735">
    <property type="entry name" value="NAD(P)-binding Rossmann-fold domains"/>
    <property type="match status" value="1"/>
</dbReference>
<dbReference type="eggNOG" id="COG3320">
    <property type="taxonomic scope" value="Bacteria"/>
</dbReference>
<dbReference type="Gene3D" id="3.40.50.720">
    <property type="entry name" value="NAD(P)-binding Rossmann-like Domain"/>
    <property type="match status" value="1"/>
</dbReference>
<dbReference type="KEGG" id="dti:Desti_3293"/>
<evidence type="ECO:0000313" key="3">
    <source>
        <dbReference type="Proteomes" id="UP000006055"/>
    </source>
</evidence>
<name>I4C8R0_DESTA</name>
<dbReference type="OrthoDB" id="9804595at2"/>